<dbReference type="InterPro" id="IPR000276">
    <property type="entry name" value="GPCR_Rhodpsn"/>
</dbReference>
<feature type="transmembrane region" description="Helical" evidence="10">
    <location>
        <begin position="232"/>
        <end position="253"/>
    </location>
</feature>
<evidence type="ECO:0000256" key="5">
    <source>
        <dbReference type="ARBA" id="ARBA00023136"/>
    </source>
</evidence>
<feature type="transmembrane region" description="Helical" evidence="10">
    <location>
        <begin position="381"/>
        <end position="400"/>
    </location>
</feature>
<dbReference type="EMBL" id="JAUPFM010000017">
    <property type="protein sequence ID" value="KAK2824657.1"/>
    <property type="molecule type" value="Genomic_DNA"/>
</dbReference>
<reference evidence="12" key="1">
    <citation type="submission" date="2023-07" db="EMBL/GenBank/DDBJ databases">
        <title>Chromosome-level Genome Assembly of Striped Snakehead (Channa striata).</title>
        <authorList>
            <person name="Liu H."/>
        </authorList>
    </citation>
    <scope>NUCLEOTIDE SEQUENCE</scope>
    <source>
        <strain evidence="12">Gz</strain>
        <tissue evidence="12">Muscle</tissue>
    </source>
</reference>
<keyword evidence="4 9" id="KW-0297">G-protein coupled receptor</keyword>
<keyword evidence="6 9" id="KW-0675">Receptor</keyword>
<dbReference type="PRINTS" id="PR00237">
    <property type="entry name" value="GPCRRHODOPSN"/>
</dbReference>
<name>A0AA88LUV0_CHASR</name>
<feature type="transmembrane region" description="Helical" evidence="10">
    <location>
        <begin position="196"/>
        <end position="220"/>
    </location>
</feature>
<evidence type="ECO:0000256" key="9">
    <source>
        <dbReference type="RuleBase" id="RU000688"/>
    </source>
</evidence>
<keyword evidence="5 10" id="KW-0472">Membrane</keyword>
<keyword evidence="7" id="KW-0325">Glycoprotein</keyword>
<feature type="transmembrane region" description="Helical" evidence="10">
    <location>
        <begin position="86"/>
        <end position="109"/>
    </location>
</feature>
<feature type="transmembrane region" description="Helical" evidence="10">
    <location>
        <begin position="265"/>
        <end position="294"/>
    </location>
</feature>
<sequence>MDNFYTNASRNQSEVPAKYFDSKAIYVLTCAVISISLPLNLVAIYALHLLVQKDHVAPIYVINLLVSDLIQLCSMVVRVVKPEDPSIVFIFFKTYFFALMVSVGFMVCIALERSSNSSISDGVNGGSVQLVMTCTILAVSLPLTLVAMYAVFSQVRTDNVAPIYVINVLFSDLIQLCCMITGLVQCLPSSEVSCVYHWSVMAGVGFMVCVALERYLVIAWPLWYHFRRTAKVSLVVSVIVWALPLVYILPVYFQVDFKVQETILAVFFLLPYPLLMFFLCGTLKALSAAISVPLDEKRRIVAILVLVLLIYTLLFLPSAIWSLAANSRDNSSFSDLSFTVRKDHGAPIYVINLLIADLIQLCSLTVSMIETADIISETFYYLYYFSQLASVGFMACVLGHRPANVVPLQTTVKFSVMVCVVVWVLPLVYILPVYFWVPFNVAETIFAVFLLLPFPLFIFSLCGTLKALSAASRVPPDEKRRIVAMLVLVLLIYTLLFLPSAIWSLSEKTRYNSDFSDMSFIIVQFSPLADSFLYVLLRKGAVDKVLASVCCCRMESNDVNPTTTVEN</sequence>
<evidence type="ECO:0000313" key="12">
    <source>
        <dbReference type="EMBL" id="KAK2824657.1"/>
    </source>
</evidence>
<dbReference type="Proteomes" id="UP001187415">
    <property type="component" value="Unassembled WGS sequence"/>
</dbReference>
<dbReference type="Pfam" id="PF00001">
    <property type="entry name" value="7tm_1"/>
    <property type="match status" value="1"/>
</dbReference>
<organism evidence="12 13">
    <name type="scientific">Channa striata</name>
    <name type="common">Snakehead murrel</name>
    <name type="synonym">Ophicephalus striatus</name>
    <dbReference type="NCBI Taxonomy" id="64152"/>
    <lineage>
        <taxon>Eukaryota</taxon>
        <taxon>Metazoa</taxon>
        <taxon>Chordata</taxon>
        <taxon>Craniata</taxon>
        <taxon>Vertebrata</taxon>
        <taxon>Euteleostomi</taxon>
        <taxon>Actinopterygii</taxon>
        <taxon>Neopterygii</taxon>
        <taxon>Teleostei</taxon>
        <taxon>Neoteleostei</taxon>
        <taxon>Acanthomorphata</taxon>
        <taxon>Anabantaria</taxon>
        <taxon>Anabantiformes</taxon>
        <taxon>Channoidei</taxon>
        <taxon>Channidae</taxon>
        <taxon>Channa</taxon>
    </lineage>
</organism>
<feature type="transmembrane region" description="Helical" evidence="10">
    <location>
        <begin position="482"/>
        <end position="506"/>
    </location>
</feature>
<evidence type="ECO:0000259" key="11">
    <source>
        <dbReference type="PROSITE" id="PS50262"/>
    </source>
</evidence>
<dbReference type="Gene3D" id="1.20.1070.10">
    <property type="entry name" value="Rhodopsin 7-helix transmembrane proteins"/>
    <property type="match status" value="3"/>
</dbReference>
<feature type="transmembrane region" description="Helical" evidence="10">
    <location>
        <begin position="24"/>
        <end position="47"/>
    </location>
</feature>
<feature type="transmembrane region" description="Helical" evidence="10">
    <location>
        <begin position="412"/>
        <end position="435"/>
    </location>
</feature>
<dbReference type="GO" id="GO:0004930">
    <property type="term" value="F:G protein-coupled receptor activity"/>
    <property type="evidence" value="ECO:0007669"/>
    <property type="project" value="UniProtKB-KW"/>
</dbReference>
<feature type="transmembrane region" description="Helical" evidence="10">
    <location>
        <begin position="130"/>
        <end position="152"/>
    </location>
</feature>
<evidence type="ECO:0000256" key="1">
    <source>
        <dbReference type="ARBA" id="ARBA00004141"/>
    </source>
</evidence>
<feature type="transmembrane region" description="Helical" evidence="10">
    <location>
        <begin position="164"/>
        <end position="184"/>
    </location>
</feature>
<keyword evidence="3 10" id="KW-1133">Transmembrane helix</keyword>
<evidence type="ECO:0000313" key="13">
    <source>
        <dbReference type="Proteomes" id="UP001187415"/>
    </source>
</evidence>
<evidence type="ECO:0000256" key="4">
    <source>
        <dbReference type="ARBA" id="ARBA00023040"/>
    </source>
</evidence>
<dbReference type="PROSITE" id="PS00237">
    <property type="entry name" value="G_PROTEIN_RECEP_F1_1"/>
    <property type="match status" value="1"/>
</dbReference>
<keyword evidence="13" id="KW-1185">Reference proteome</keyword>
<feature type="transmembrane region" description="Helical" evidence="10">
    <location>
        <begin position="441"/>
        <end position="461"/>
    </location>
</feature>
<dbReference type="AlphaFoldDB" id="A0AA88LUV0"/>
<comment type="subcellular location">
    <subcellularLocation>
        <location evidence="1">Membrane</location>
        <topology evidence="1">Multi-pass membrane protein</topology>
    </subcellularLocation>
</comment>
<feature type="transmembrane region" description="Helical" evidence="10">
    <location>
        <begin position="59"/>
        <end position="80"/>
    </location>
</feature>
<comment type="similarity">
    <text evidence="9">Belongs to the G-protein coupled receptor 1 family.</text>
</comment>
<feature type="transmembrane region" description="Helical" evidence="10">
    <location>
        <begin position="346"/>
        <end position="369"/>
    </location>
</feature>
<keyword evidence="2 9" id="KW-0812">Transmembrane</keyword>
<dbReference type="PANTHER" id="PTHR24232:SF85">
    <property type="entry name" value="G-PROTEIN COUPLED RECEPTOR 4"/>
    <property type="match status" value="1"/>
</dbReference>
<evidence type="ECO:0000256" key="2">
    <source>
        <dbReference type="ARBA" id="ARBA00022692"/>
    </source>
</evidence>
<accession>A0AA88LUV0</accession>
<feature type="transmembrane region" description="Helical" evidence="10">
    <location>
        <begin position="300"/>
        <end position="325"/>
    </location>
</feature>
<dbReference type="PROSITE" id="PS50262">
    <property type="entry name" value="G_PROTEIN_RECEP_F1_2"/>
    <property type="match status" value="1"/>
</dbReference>
<evidence type="ECO:0000256" key="10">
    <source>
        <dbReference type="SAM" id="Phobius"/>
    </source>
</evidence>
<protein>
    <recommendedName>
        <fullName evidence="11">G-protein coupled receptors family 1 profile domain-containing protein</fullName>
    </recommendedName>
</protein>
<evidence type="ECO:0000256" key="8">
    <source>
        <dbReference type="ARBA" id="ARBA00023224"/>
    </source>
</evidence>
<comment type="caution">
    <text evidence="12">The sequence shown here is derived from an EMBL/GenBank/DDBJ whole genome shotgun (WGS) entry which is preliminary data.</text>
</comment>
<dbReference type="InterPro" id="IPR017452">
    <property type="entry name" value="GPCR_Rhodpsn_7TM"/>
</dbReference>
<dbReference type="GO" id="GO:0005886">
    <property type="term" value="C:plasma membrane"/>
    <property type="evidence" value="ECO:0007669"/>
    <property type="project" value="TreeGrafter"/>
</dbReference>
<evidence type="ECO:0000256" key="6">
    <source>
        <dbReference type="ARBA" id="ARBA00023170"/>
    </source>
</evidence>
<dbReference type="SUPFAM" id="SSF81321">
    <property type="entry name" value="Family A G protein-coupled receptor-like"/>
    <property type="match status" value="3"/>
</dbReference>
<dbReference type="GO" id="GO:0007200">
    <property type="term" value="P:phospholipase C-activating G protein-coupled receptor signaling pathway"/>
    <property type="evidence" value="ECO:0007669"/>
    <property type="project" value="TreeGrafter"/>
</dbReference>
<feature type="domain" description="G-protein coupled receptors family 1 profile" evidence="11">
    <location>
        <begin position="199"/>
        <end position="534"/>
    </location>
</feature>
<dbReference type="GO" id="GO:0035025">
    <property type="term" value="P:positive regulation of Rho protein signal transduction"/>
    <property type="evidence" value="ECO:0007669"/>
    <property type="project" value="TreeGrafter"/>
</dbReference>
<gene>
    <name evidence="12" type="ORF">Q5P01_021832</name>
</gene>
<proteinExistence type="inferred from homology"/>
<evidence type="ECO:0000256" key="3">
    <source>
        <dbReference type="ARBA" id="ARBA00022989"/>
    </source>
</evidence>
<keyword evidence="8 9" id="KW-0807">Transducer</keyword>
<dbReference type="PANTHER" id="PTHR24232">
    <property type="entry name" value="G-PROTEIN COUPLED RECEPTOR"/>
    <property type="match status" value="1"/>
</dbReference>
<evidence type="ECO:0000256" key="7">
    <source>
        <dbReference type="ARBA" id="ARBA00023180"/>
    </source>
</evidence>